<feature type="transmembrane region" description="Helical" evidence="6">
    <location>
        <begin position="85"/>
        <end position="106"/>
    </location>
</feature>
<dbReference type="InterPro" id="IPR000620">
    <property type="entry name" value="EamA_dom"/>
</dbReference>
<feature type="transmembrane region" description="Helical" evidence="6">
    <location>
        <begin position="262"/>
        <end position="285"/>
    </location>
</feature>
<feature type="transmembrane region" description="Helical" evidence="6">
    <location>
        <begin position="148"/>
        <end position="166"/>
    </location>
</feature>
<feature type="transmembrane region" description="Helical" evidence="6">
    <location>
        <begin position="118"/>
        <end position="136"/>
    </location>
</feature>
<keyword evidence="5 6" id="KW-0472">Membrane</keyword>
<feature type="transmembrane region" description="Helical" evidence="6">
    <location>
        <begin position="196"/>
        <end position="216"/>
    </location>
</feature>
<reference evidence="8" key="2">
    <citation type="submission" date="2017-06" db="EMBL/GenBank/DDBJ databases">
        <title>WGS assembly of Brachypodium distachyon.</title>
        <authorList>
            <consortium name="The International Brachypodium Initiative"/>
            <person name="Lucas S."/>
            <person name="Harmon-Smith M."/>
            <person name="Lail K."/>
            <person name="Tice H."/>
            <person name="Grimwood J."/>
            <person name="Bruce D."/>
            <person name="Barry K."/>
            <person name="Shu S."/>
            <person name="Lindquist E."/>
            <person name="Wang M."/>
            <person name="Pitluck S."/>
            <person name="Vogel J.P."/>
            <person name="Garvin D.F."/>
            <person name="Mockler T.C."/>
            <person name="Schmutz J."/>
            <person name="Rokhsar D."/>
            <person name="Bevan M.W."/>
        </authorList>
    </citation>
    <scope>NUCLEOTIDE SEQUENCE</scope>
    <source>
        <strain evidence="8">Bd21</strain>
    </source>
</reference>
<feature type="domain" description="EamA" evidence="7">
    <location>
        <begin position="27"/>
        <end position="163"/>
    </location>
</feature>
<dbReference type="SUPFAM" id="SSF103481">
    <property type="entry name" value="Multidrug resistance efflux transporter EmrE"/>
    <property type="match status" value="2"/>
</dbReference>
<dbReference type="Pfam" id="PF00892">
    <property type="entry name" value="EamA"/>
    <property type="match status" value="2"/>
</dbReference>
<evidence type="ECO:0000313" key="9">
    <source>
        <dbReference type="EnsemblPlants" id="PNT72117"/>
    </source>
</evidence>
<organism evidence="8">
    <name type="scientific">Brachypodium distachyon</name>
    <name type="common">Purple false brome</name>
    <name type="synonym">Trachynia distachya</name>
    <dbReference type="NCBI Taxonomy" id="15368"/>
    <lineage>
        <taxon>Eukaryota</taxon>
        <taxon>Viridiplantae</taxon>
        <taxon>Streptophyta</taxon>
        <taxon>Embryophyta</taxon>
        <taxon>Tracheophyta</taxon>
        <taxon>Spermatophyta</taxon>
        <taxon>Magnoliopsida</taxon>
        <taxon>Liliopsida</taxon>
        <taxon>Poales</taxon>
        <taxon>Poaceae</taxon>
        <taxon>BOP clade</taxon>
        <taxon>Pooideae</taxon>
        <taxon>Stipodae</taxon>
        <taxon>Brachypodieae</taxon>
        <taxon>Brachypodium</taxon>
    </lineage>
</organism>
<feature type="domain" description="EamA" evidence="7">
    <location>
        <begin position="199"/>
        <end position="335"/>
    </location>
</feature>
<dbReference type="EnsemblPlants" id="PNT72117">
    <property type="protein sequence ID" value="PNT72117"/>
    <property type="gene ID" value="BRADI_2g39500v3"/>
</dbReference>
<dbReference type="GO" id="GO:0022857">
    <property type="term" value="F:transmembrane transporter activity"/>
    <property type="evidence" value="ECO:0007669"/>
    <property type="project" value="InterPro"/>
</dbReference>
<accession>A0A2K2DCW9</accession>
<comment type="subcellular location">
    <subcellularLocation>
        <location evidence="1 6">Membrane</location>
        <topology evidence="1 6">Multi-pass membrane protein</topology>
    </subcellularLocation>
</comment>
<evidence type="ECO:0000256" key="2">
    <source>
        <dbReference type="ARBA" id="ARBA00007635"/>
    </source>
</evidence>
<dbReference type="GO" id="GO:0005886">
    <property type="term" value="C:plasma membrane"/>
    <property type="evidence" value="ECO:0000318"/>
    <property type="project" value="GO_Central"/>
</dbReference>
<comment type="similarity">
    <text evidence="2 6">Belongs to the drug/metabolite transporter (DMT) superfamily. Plant drug/metabolite exporter (P-DME) (TC 2.A.7.4) family.</text>
</comment>
<dbReference type="GeneID" id="100826337"/>
<reference evidence="9" key="3">
    <citation type="submission" date="2018-08" db="UniProtKB">
        <authorList>
            <consortium name="EnsemblPlants"/>
        </authorList>
    </citation>
    <scope>IDENTIFICATION</scope>
    <source>
        <strain evidence="9">cv. Bd21</strain>
    </source>
</reference>
<sequence length="361" mass="39652">MPAAMAIERTEGEVKAAREAVMLPLSMVIVQLIVVGMLVLSKMALAEGMSPFVIIVYRNLIAAAAVLPLAIIFERELWKKVNWAVGGWIFANAAFGDVMAMGFYFYGLQITSATYSSIFLNLIPIATFMIAVLIRAEKLTWGKWPGKMMLMGALLCVGGTMMVSLLKGRLLHLWPENLLKFHAGAPADPASTHHNMVVGTLWLLGSCLSYALYFIVQAKLVKVFPSTYWMTMLTSLVGSFQSLVVGVFLVHDRAEWRLKWDLQLLTVVYSGVFNTGIAFLLISWVIKRSGPIYPPMFNSVSLILTTIFDSMLLGTDIYLGSVLGTVLIVVGLYAFLWGKGKELKLAAGAAAAQRQEQQDAV</sequence>
<dbReference type="Proteomes" id="UP000008810">
    <property type="component" value="Chromosome 2"/>
</dbReference>
<feature type="transmembrane region" description="Helical" evidence="6">
    <location>
        <begin position="228"/>
        <end position="250"/>
    </location>
</feature>
<dbReference type="Gramene" id="PNT72117">
    <property type="protein sequence ID" value="PNT72117"/>
    <property type="gene ID" value="BRADI_2g39500v3"/>
</dbReference>
<dbReference type="KEGG" id="bdi:100826337"/>
<evidence type="ECO:0000256" key="3">
    <source>
        <dbReference type="ARBA" id="ARBA00022692"/>
    </source>
</evidence>
<feature type="transmembrane region" description="Helical" evidence="6">
    <location>
        <begin position="21"/>
        <end position="40"/>
    </location>
</feature>
<protein>
    <recommendedName>
        <fullName evidence="6">WAT1-related protein</fullName>
    </recommendedName>
</protein>
<gene>
    <name evidence="9" type="primary">LOC100826337</name>
    <name evidence="8" type="ORF">BRADI_2g39500v3</name>
</gene>
<dbReference type="EMBL" id="CM000881">
    <property type="protein sequence ID" value="PNT72117.1"/>
    <property type="molecule type" value="Genomic_DNA"/>
</dbReference>
<dbReference type="InterPro" id="IPR037185">
    <property type="entry name" value="EmrE-like"/>
</dbReference>
<dbReference type="InterPro" id="IPR030184">
    <property type="entry name" value="WAT1-related"/>
</dbReference>
<evidence type="ECO:0000256" key="5">
    <source>
        <dbReference type="ARBA" id="ARBA00023136"/>
    </source>
</evidence>
<dbReference type="PANTHER" id="PTHR31218">
    <property type="entry name" value="WAT1-RELATED PROTEIN"/>
    <property type="match status" value="1"/>
</dbReference>
<evidence type="ECO:0000313" key="8">
    <source>
        <dbReference type="EMBL" id="PNT72117.1"/>
    </source>
</evidence>
<dbReference type="RefSeq" id="XP_024315504.1">
    <property type="nucleotide sequence ID" value="XM_024459736.1"/>
</dbReference>
<keyword evidence="10" id="KW-1185">Reference proteome</keyword>
<proteinExistence type="inferred from homology"/>
<evidence type="ECO:0000256" key="4">
    <source>
        <dbReference type="ARBA" id="ARBA00022989"/>
    </source>
</evidence>
<evidence type="ECO:0000256" key="1">
    <source>
        <dbReference type="ARBA" id="ARBA00004141"/>
    </source>
</evidence>
<evidence type="ECO:0000313" key="10">
    <source>
        <dbReference type="Proteomes" id="UP000008810"/>
    </source>
</evidence>
<dbReference type="OrthoDB" id="670984at2759"/>
<evidence type="ECO:0000256" key="6">
    <source>
        <dbReference type="RuleBase" id="RU363077"/>
    </source>
</evidence>
<evidence type="ECO:0000259" key="7">
    <source>
        <dbReference type="Pfam" id="PF00892"/>
    </source>
</evidence>
<feature type="transmembrane region" description="Helical" evidence="6">
    <location>
        <begin position="317"/>
        <end position="336"/>
    </location>
</feature>
<keyword evidence="4 6" id="KW-1133">Transmembrane helix</keyword>
<reference evidence="8 9" key="1">
    <citation type="journal article" date="2010" name="Nature">
        <title>Genome sequencing and analysis of the model grass Brachypodium distachyon.</title>
        <authorList>
            <consortium name="International Brachypodium Initiative"/>
        </authorList>
    </citation>
    <scope>NUCLEOTIDE SEQUENCE [LARGE SCALE GENOMIC DNA]</scope>
    <source>
        <strain evidence="8 9">Bd21</strain>
    </source>
</reference>
<feature type="transmembrane region" description="Helical" evidence="6">
    <location>
        <begin position="52"/>
        <end position="73"/>
    </location>
</feature>
<name>A0A2K2DCW9_BRADI</name>
<dbReference type="AlphaFoldDB" id="A0A2K2DCW9"/>
<keyword evidence="3 6" id="KW-0812">Transmembrane</keyword>